<dbReference type="RefSeq" id="WP_164657087.1">
    <property type="nucleotide sequence ID" value="NZ_JAAIJR010000267.1"/>
</dbReference>
<reference evidence="3" key="1">
    <citation type="journal article" date="2020" name="Microbiol. Resour. Announc.">
        <title>Draft Genome Sequences of Thiorhodococcus mannitoliphagus and Thiorhodococcus minor, Purple Sulfur Photosynthetic Bacteria in the Gammaproteobacterial Family Chromatiaceae.</title>
        <authorList>
            <person name="Aviles F.A."/>
            <person name="Meyer T.E."/>
            <person name="Kyndt J.A."/>
        </authorList>
    </citation>
    <scope>NUCLEOTIDE SEQUENCE [LARGE SCALE GENOMIC DNA]</scope>
    <source>
        <strain evidence="3">DSM 18266</strain>
    </source>
</reference>
<sequence length="252" mass="26613">MNRTSNPSTSPRLCQVAMGLGLIFGSTIASAGIIFDLTDQTNRQSFNAKITISDVTSSPNTVEIVADISNPINNSLTKGDILGLWFDFADFDDLGSGPLFSPIETSPTATDFEYLLSEDKVPSKQPFKAENNAQLNGGGIQTNWDFAVLVGQNGSGGGFNQIVSFQMTLEGLDEDQFLNMSAGMRVQSIEGPGFPGSSKLTGTGYFPQTEAGDSPASTPGSDSGPTPVPTPKTLMLLGIGSLMLGWSQRRKA</sequence>
<feature type="compositionally biased region" description="Polar residues" evidence="1">
    <location>
        <begin position="215"/>
        <end position="224"/>
    </location>
</feature>
<evidence type="ECO:0000313" key="2">
    <source>
        <dbReference type="EMBL" id="NEX23665.1"/>
    </source>
</evidence>
<name>A0A6P1E855_9GAMM</name>
<protein>
    <submittedName>
        <fullName evidence="2">Uncharacterized protein</fullName>
    </submittedName>
</protein>
<accession>A0A6P1E855</accession>
<gene>
    <name evidence="2" type="ORF">G3480_25900</name>
</gene>
<feature type="region of interest" description="Disordered" evidence="1">
    <location>
        <begin position="189"/>
        <end position="232"/>
    </location>
</feature>
<keyword evidence="3" id="KW-1185">Reference proteome</keyword>
<dbReference type="Proteomes" id="UP000471640">
    <property type="component" value="Unassembled WGS sequence"/>
</dbReference>
<proteinExistence type="predicted"/>
<dbReference type="AlphaFoldDB" id="A0A6P1E855"/>
<dbReference type="EMBL" id="JAAIJR010000267">
    <property type="protein sequence ID" value="NEX23665.1"/>
    <property type="molecule type" value="Genomic_DNA"/>
</dbReference>
<comment type="caution">
    <text evidence="2">The sequence shown here is derived from an EMBL/GenBank/DDBJ whole genome shotgun (WGS) entry which is preliminary data.</text>
</comment>
<evidence type="ECO:0000313" key="3">
    <source>
        <dbReference type="Proteomes" id="UP000471640"/>
    </source>
</evidence>
<organism evidence="2 3">
    <name type="scientific">Thiorhodococcus mannitoliphagus</name>
    <dbReference type="NCBI Taxonomy" id="329406"/>
    <lineage>
        <taxon>Bacteria</taxon>
        <taxon>Pseudomonadati</taxon>
        <taxon>Pseudomonadota</taxon>
        <taxon>Gammaproteobacteria</taxon>
        <taxon>Chromatiales</taxon>
        <taxon>Chromatiaceae</taxon>
        <taxon>Thiorhodococcus</taxon>
    </lineage>
</organism>
<evidence type="ECO:0000256" key="1">
    <source>
        <dbReference type="SAM" id="MobiDB-lite"/>
    </source>
</evidence>
<reference evidence="2 3" key="2">
    <citation type="submission" date="2020-02" db="EMBL/GenBank/DDBJ databases">
        <title>Genome sequences of Thiorhodococcus mannitoliphagus and Thiorhodococcus minor, purple sulfur photosynthetic bacteria in the gammaproteobacterial family, Chromatiaceae.</title>
        <authorList>
            <person name="Aviles F.A."/>
            <person name="Meyer T.E."/>
            <person name="Kyndt J.A."/>
        </authorList>
    </citation>
    <scope>NUCLEOTIDE SEQUENCE [LARGE SCALE GENOMIC DNA]</scope>
    <source>
        <strain evidence="2 3">DSM 18266</strain>
    </source>
</reference>